<evidence type="ECO:0000313" key="3">
    <source>
        <dbReference type="EMBL" id="HAC6576920.1"/>
    </source>
</evidence>
<dbReference type="RefSeq" id="WP_023183604.1">
    <property type="nucleotide sequence ID" value="NZ_MXNY01000013.1"/>
</dbReference>
<organism evidence="3">
    <name type="scientific">Salmonella enterica</name>
    <name type="common">Salmonella choleraesuis</name>
    <dbReference type="NCBI Taxonomy" id="28901"/>
    <lineage>
        <taxon>Bacteria</taxon>
        <taxon>Pseudomonadati</taxon>
        <taxon>Pseudomonadota</taxon>
        <taxon>Gammaproteobacteria</taxon>
        <taxon>Enterobacterales</taxon>
        <taxon>Enterobacteriaceae</taxon>
        <taxon>Salmonella</taxon>
    </lineage>
</organism>
<dbReference type="PANTHER" id="PTHR37529">
    <property type="entry name" value="TRANSPOSASE INSG FOR INSERTION SEQUENCE ELEMENT IS4-RELATED"/>
    <property type="match status" value="1"/>
</dbReference>
<dbReference type="EMBL" id="DAAMGM010000029">
    <property type="protein sequence ID" value="HAC6576920.1"/>
    <property type="molecule type" value="Genomic_DNA"/>
</dbReference>
<dbReference type="InterPro" id="IPR024473">
    <property type="entry name" value="Transposases_IS4_N"/>
</dbReference>
<dbReference type="AlphaFoldDB" id="A0A701ZH56"/>
<dbReference type="GO" id="GO:0003677">
    <property type="term" value="F:DNA binding"/>
    <property type="evidence" value="ECO:0007669"/>
    <property type="project" value="InterPro"/>
</dbReference>
<dbReference type="Pfam" id="PF01609">
    <property type="entry name" value="DDE_Tnp_1"/>
    <property type="match status" value="1"/>
</dbReference>
<dbReference type="GO" id="GO:0006313">
    <property type="term" value="P:DNA transposition"/>
    <property type="evidence" value="ECO:0007669"/>
    <property type="project" value="InterPro"/>
</dbReference>
<protein>
    <submittedName>
        <fullName evidence="3">IS4 family transposase</fullName>
    </submittedName>
</protein>
<evidence type="ECO:0000259" key="2">
    <source>
        <dbReference type="Pfam" id="PF13006"/>
    </source>
</evidence>
<dbReference type="InterPro" id="IPR012337">
    <property type="entry name" value="RNaseH-like_sf"/>
</dbReference>
<proteinExistence type="predicted"/>
<comment type="caution">
    <text evidence="3">The sequence shown here is derived from an EMBL/GenBank/DDBJ whole genome shotgun (WGS) entry which is preliminary data.</text>
</comment>
<accession>A0A701ZH56</accession>
<gene>
    <name evidence="3" type="ORF">G0B27_22555</name>
</gene>
<dbReference type="GO" id="GO:0004803">
    <property type="term" value="F:transposase activity"/>
    <property type="evidence" value="ECO:0007669"/>
    <property type="project" value="InterPro"/>
</dbReference>
<dbReference type="NCBIfam" id="NF033592">
    <property type="entry name" value="transpos_IS4_1"/>
    <property type="match status" value="1"/>
</dbReference>
<name>A0A701ZH56_SALER</name>
<feature type="domain" description="Transposase IS4-like" evidence="1">
    <location>
        <begin position="129"/>
        <end position="351"/>
    </location>
</feature>
<sequence>MFQQDIEFVAEALDSELSVFRREINPLWIEEALQSTHSASIRRRRIPAEQAVWLVLMMGLLRDMSIKSICSTLSIAIQTSTDFEPVAPSVLTDCRKRLGDSPVETLFNITAGHWRHQTLSVPKFCGLHLLCVDGSVFRTPDSDENREAFGFINNTRTAFPQIRMVALMSAWSHMLLAATHSTCKRSEVTLAQELIASIPEYSLTLFDKGYFSAAFLHQWESKGTACHWLIPLKKNTKYQVTHKYSEQDMLIKMGTSPGGRQQCPDIGKFWTARLIRLVTPDGKEKNFLTSLASDKDYPYEKISEIYNERWEIERGFGELKSQQLKNEVTLRSRFPEGVRQEIWGILIAYNLIRKEMSFIAEEAKVLPVRISFIAALNLIESQVRYCELSPTGTLPERLKRMRKNIMLYILPSIRKHRHYDRTVLYIPDKYSKRYKNA</sequence>
<dbReference type="InterPro" id="IPR002559">
    <property type="entry name" value="Transposase_11"/>
</dbReference>
<dbReference type="InterPro" id="IPR047952">
    <property type="entry name" value="Transpos_IS4"/>
</dbReference>
<evidence type="ECO:0000259" key="1">
    <source>
        <dbReference type="Pfam" id="PF01609"/>
    </source>
</evidence>
<dbReference type="SUPFAM" id="SSF53098">
    <property type="entry name" value="Ribonuclease H-like"/>
    <property type="match status" value="1"/>
</dbReference>
<feature type="domain" description="Transposase IS4 N-terminal" evidence="2">
    <location>
        <begin position="16"/>
        <end position="108"/>
    </location>
</feature>
<reference evidence="3" key="2">
    <citation type="submission" date="2018-07" db="EMBL/GenBank/DDBJ databases">
        <authorList>
            <consortium name="NCBI Pathogen Detection Project"/>
        </authorList>
    </citation>
    <scope>NUCLEOTIDE SEQUENCE</scope>
    <source>
        <strain evidence="3">232-84</strain>
    </source>
</reference>
<dbReference type="PANTHER" id="PTHR37529:SF1">
    <property type="entry name" value="TRANSPOSASE INSG FOR INSERTION SEQUENCE ELEMENT IS4-RELATED"/>
    <property type="match status" value="1"/>
</dbReference>
<reference evidence="3" key="1">
    <citation type="journal article" date="2018" name="Genome Biol.">
        <title>SKESA: strategic k-mer extension for scrupulous assemblies.</title>
        <authorList>
            <person name="Souvorov A."/>
            <person name="Agarwala R."/>
            <person name="Lipman D.J."/>
        </authorList>
    </citation>
    <scope>NUCLEOTIDE SEQUENCE</scope>
    <source>
        <strain evidence="3">232-84</strain>
    </source>
</reference>
<dbReference type="Pfam" id="PF13006">
    <property type="entry name" value="Nterm_IS4"/>
    <property type="match status" value="1"/>
</dbReference>